<protein>
    <submittedName>
        <fullName evidence="2">Acyl dehydratase</fullName>
    </submittedName>
</protein>
<dbReference type="SUPFAM" id="SSF54637">
    <property type="entry name" value="Thioesterase/thiol ester dehydrase-isomerase"/>
    <property type="match status" value="1"/>
</dbReference>
<dbReference type="Pfam" id="PF01575">
    <property type="entry name" value="MaoC_dehydratas"/>
    <property type="match status" value="1"/>
</dbReference>
<accession>A0A1I0BHD0</accession>
<organism evidence="2 3">
    <name type="scientific">Marinobacter segnicrescens</name>
    <dbReference type="NCBI Taxonomy" id="430453"/>
    <lineage>
        <taxon>Bacteria</taxon>
        <taxon>Pseudomonadati</taxon>
        <taxon>Pseudomonadota</taxon>
        <taxon>Gammaproteobacteria</taxon>
        <taxon>Pseudomonadales</taxon>
        <taxon>Marinobacteraceae</taxon>
        <taxon>Marinobacter</taxon>
    </lineage>
</organism>
<dbReference type="EMBL" id="FOHZ01000004">
    <property type="protein sequence ID" value="SET06308.1"/>
    <property type="molecule type" value="Genomic_DNA"/>
</dbReference>
<proteinExistence type="predicted"/>
<feature type="domain" description="MaoC-like" evidence="1">
    <location>
        <begin position="26"/>
        <end position="121"/>
    </location>
</feature>
<gene>
    <name evidence="2" type="ORF">SAMN04487962_10420</name>
</gene>
<dbReference type="InterPro" id="IPR029069">
    <property type="entry name" value="HotDog_dom_sf"/>
</dbReference>
<dbReference type="AlphaFoldDB" id="A0A1I0BHD0"/>
<evidence type="ECO:0000259" key="1">
    <source>
        <dbReference type="Pfam" id="PF01575"/>
    </source>
</evidence>
<dbReference type="InterPro" id="IPR002539">
    <property type="entry name" value="MaoC-like_dom"/>
</dbReference>
<reference evidence="3" key="1">
    <citation type="submission" date="2016-10" db="EMBL/GenBank/DDBJ databases">
        <authorList>
            <person name="Varghese N."/>
            <person name="Submissions S."/>
        </authorList>
    </citation>
    <scope>NUCLEOTIDE SEQUENCE [LARGE SCALE GENOMIC DNA]</scope>
    <source>
        <strain evidence="3">CGMCC 1.6489</strain>
    </source>
</reference>
<dbReference type="STRING" id="430453.SAMN04487962_10420"/>
<sequence length="156" mass="17595">MMKSFTPTFVPDREDLRSGYRVELGSYTLSKEEIVTFATQWDPQFFHIDERRAANKGYFGGLIASGVQTLAVYQRLTVGSLFRHWDVIGGAGIRDLEFRHPVRPGDTLTGFTVIEDVQGQSERGRIQVALTGGLVNQSRRQVLALTMLIYLRMPSL</sequence>
<name>A0A1I0BHD0_9GAMM</name>
<dbReference type="Gene3D" id="3.10.129.10">
    <property type="entry name" value="Hotdog Thioesterase"/>
    <property type="match status" value="1"/>
</dbReference>
<evidence type="ECO:0000313" key="2">
    <source>
        <dbReference type="EMBL" id="SET06308.1"/>
    </source>
</evidence>
<keyword evidence="3" id="KW-1185">Reference proteome</keyword>
<evidence type="ECO:0000313" key="3">
    <source>
        <dbReference type="Proteomes" id="UP000198762"/>
    </source>
</evidence>
<dbReference type="Proteomes" id="UP000198762">
    <property type="component" value="Unassembled WGS sequence"/>
</dbReference>